<sequence length="37" mass="4626">MFYVTYIFNHSLLYDIQFVIFNFNFNLNFFKHSNIIT</sequence>
<name>W4IXV4_PLAFP</name>
<dbReference type="EMBL" id="KI927383">
    <property type="protein sequence ID" value="ETW54629.1"/>
    <property type="molecule type" value="Genomic_DNA"/>
</dbReference>
<dbReference type="Proteomes" id="UP000019103">
    <property type="component" value="Unassembled WGS sequence"/>
</dbReference>
<evidence type="ECO:0000313" key="2">
    <source>
        <dbReference type="Proteomes" id="UP000019103"/>
    </source>
</evidence>
<reference evidence="1 2" key="1">
    <citation type="submission" date="2013-02" db="EMBL/GenBank/DDBJ databases">
        <title>The Genome Annotation of Plasmodium falciparum Palo Alto/Uganda.</title>
        <authorList>
            <consortium name="The Broad Institute Genome Sequencing Platform"/>
            <consortium name="The Broad Institute Genome Sequencing Center for Infectious Disease"/>
            <person name="Neafsey D."/>
            <person name="Hoffman S."/>
            <person name="Volkman S."/>
            <person name="Rosenthal P."/>
            <person name="Walker B."/>
            <person name="Young S.K."/>
            <person name="Zeng Q."/>
            <person name="Gargeya S."/>
            <person name="Fitzgerald M."/>
            <person name="Haas B."/>
            <person name="Abouelleil A."/>
            <person name="Allen A.W."/>
            <person name="Alvarado L."/>
            <person name="Arachchi H.M."/>
            <person name="Berlin A.M."/>
            <person name="Chapman S.B."/>
            <person name="Gainer-Dewar J."/>
            <person name="Goldberg J."/>
            <person name="Griggs A."/>
            <person name="Gujja S."/>
            <person name="Hansen M."/>
            <person name="Howarth C."/>
            <person name="Imamovic A."/>
            <person name="Ireland A."/>
            <person name="Larimer J."/>
            <person name="McCowan C."/>
            <person name="Murphy C."/>
            <person name="Pearson M."/>
            <person name="Poon T.W."/>
            <person name="Priest M."/>
            <person name="Roberts A."/>
            <person name="Saif S."/>
            <person name="Shea T."/>
            <person name="Sisk P."/>
            <person name="Sykes S."/>
            <person name="Wortman J."/>
            <person name="Nusbaum C."/>
            <person name="Birren B."/>
        </authorList>
    </citation>
    <scope>NUCLEOTIDE SEQUENCE [LARGE SCALE GENOMIC DNA]</scope>
    <source>
        <strain evidence="1 2">Palo Alto/Uganda</strain>
    </source>
</reference>
<organism evidence="1 2">
    <name type="scientific">Plasmodium falciparum (isolate Palo Alto / Uganda)</name>
    <dbReference type="NCBI Taxonomy" id="57270"/>
    <lineage>
        <taxon>Eukaryota</taxon>
        <taxon>Sar</taxon>
        <taxon>Alveolata</taxon>
        <taxon>Apicomplexa</taxon>
        <taxon>Aconoidasida</taxon>
        <taxon>Haemosporida</taxon>
        <taxon>Plasmodiidae</taxon>
        <taxon>Plasmodium</taxon>
        <taxon>Plasmodium (Laverania)</taxon>
    </lineage>
</organism>
<dbReference type="AlphaFoldDB" id="W4IXV4"/>
<evidence type="ECO:0000313" key="1">
    <source>
        <dbReference type="EMBL" id="ETW54629.1"/>
    </source>
</evidence>
<reference evidence="1 2" key="2">
    <citation type="submission" date="2013-02" db="EMBL/GenBank/DDBJ databases">
        <title>The Genome Sequence of Plasmodium falciparum Palo Alto/Uganda.</title>
        <authorList>
            <consortium name="The Broad Institute Genome Sequencing Platform"/>
            <consortium name="The Broad Institute Genome Sequencing Center for Infectious Disease"/>
            <person name="Neafsey D."/>
            <person name="Cheeseman I."/>
            <person name="Volkman S."/>
            <person name="Adams J."/>
            <person name="Walker B."/>
            <person name="Young S.K."/>
            <person name="Zeng Q."/>
            <person name="Gargeya S."/>
            <person name="Fitzgerald M."/>
            <person name="Haas B."/>
            <person name="Abouelleil A."/>
            <person name="Alvarado L."/>
            <person name="Arachchi H.M."/>
            <person name="Berlin A.M."/>
            <person name="Chapman S.B."/>
            <person name="Dewar J."/>
            <person name="Goldberg J."/>
            <person name="Griggs A."/>
            <person name="Gujja S."/>
            <person name="Hansen M."/>
            <person name="Howarth C."/>
            <person name="Imamovic A."/>
            <person name="Larimer J."/>
            <person name="McCowan C."/>
            <person name="Murphy C."/>
            <person name="Neiman D."/>
            <person name="Pearson M."/>
            <person name="Priest M."/>
            <person name="Roberts A."/>
            <person name="Saif S."/>
            <person name="Shea T."/>
            <person name="Sisk P."/>
            <person name="Sykes S."/>
            <person name="Wortman J."/>
            <person name="Nusbaum C."/>
            <person name="Birren B."/>
        </authorList>
    </citation>
    <scope>NUCLEOTIDE SEQUENCE [LARGE SCALE GENOMIC DNA]</scope>
    <source>
        <strain evidence="1 2">Palo Alto/Uganda</strain>
    </source>
</reference>
<accession>W4IXV4</accession>
<proteinExistence type="predicted"/>
<gene>
    <name evidence="1" type="ORF">PFUGPA_03236</name>
</gene>
<protein>
    <submittedName>
        <fullName evidence="1">Uncharacterized protein</fullName>
    </submittedName>
</protein>